<dbReference type="InterPro" id="IPR010997">
    <property type="entry name" value="HRDC-like_sf"/>
</dbReference>
<evidence type="ECO:0000313" key="8">
    <source>
        <dbReference type="EMBL" id="EFN54483.1"/>
    </source>
</evidence>
<evidence type="ECO:0000256" key="4">
    <source>
        <dbReference type="ARBA" id="ARBA00022478"/>
    </source>
</evidence>
<dbReference type="RefSeq" id="XP_005846585.1">
    <property type="nucleotide sequence ID" value="XM_005846523.1"/>
</dbReference>
<dbReference type="InParanoid" id="E1ZHL2"/>
<keyword evidence="9" id="KW-1185">Reference proteome</keyword>
<comment type="similarity">
    <text evidence="2">Belongs to the eukaryotic RPC9 RNA polymerase subunit family.</text>
</comment>
<proteinExistence type="inferred from homology"/>
<dbReference type="GO" id="GO:0000166">
    <property type="term" value="F:nucleotide binding"/>
    <property type="evidence" value="ECO:0007669"/>
    <property type="project" value="InterPro"/>
</dbReference>
<organism evidence="9">
    <name type="scientific">Chlorella variabilis</name>
    <name type="common">Green alga</name>
    <dbReference type="NCBI Taxonomy" id="554065"/>
    <lineage>
        <taxon>Eukaryota</taxon>
        <taxon>Viridiplantae</taxon>
        <taxon>Chlorophyta</taxon>
        <taxon>core chlorophytes</taxon>
        <taxon>Trebouxiophyceae</taxon>
        <taxon>Chlorellales</taxon>
        <taxon>Chlorellaceae</taxon>
        <taxon>Chlorella clade</taxon>
        <taxon>Chlorella</taxon>
    </lineage>
</organism>
<dbReference type="InterPro" id="IPR038324">
    <property type="entry name" value="Rpb4/RPC9_sf"/>
</dbReference>
<dbReference type="AlphaFoldDB" id="E1ZHL2"/>
<evidence type="ECO:0000259" key="7">
    <source>
        <dbReference type="SMART" id="SM00657"/>
    </source>
</evidence>
<keyword evidence="6" id="KW-0539">Nucleus</keyword>
<evidence type="ECO:0000256" key="5">
    <source>
        <dbReference type="ARBA" id="ARBA00023163"/>
    </source>
</evidence>
<gene>
    <name evidence="8" type="ORF">CHLNCDRAFT_135151</name>
</gene>
<name>E1ZHL2_CHLVA</name>
<dbReference type="InterPro" id="IPR006590">
    <property type="entry name" value="RNA_pol_Rpb4/RPC9_core"/>
</dbReference>
<dbReference type="OrthoDB" id="507928at2759"/>
<sequence length="316" mass="32892">MAGIPVYSIKTASASNLVRAVRTLLGIDPSPGAMFAGDAELPAAADPRSRTSTSRTLRAEASIALAAAAEAGSITSITSSSSSGGANAQDALEEARLAAEQIVIPRCQPVELLPRDLRIIDLQVQLMEGLGLPYEVVGSAASLRLRVLPPAWAGSGSTSGGSGPPAAAPGSGGAAAAAAAAAAATVEGAVQKDFCVEENLGLLSNDEVLAVLKDREADKQPVVSRATPSEIQTYTALLQQCGGVFKSREQLQAFIDSLQPFGLTKWEVVQLVNHRPPSVVEIFLCIENCEERYSEEQIEQLLQLVQEHLGAPQQAS</sequence>
<dbReference type="PANTHER" id="PTHR15561">
    <property type="entry name" value="CALCITONIN GENE-RELATED PEPTIDE-RECEPTOR COMPONENT PROTEIN"/>
    <property type="match status" value="1"/>
</dbReference>
<dbReference type="InterPro" id="IPR038846">
    <property type="entry name" value="RPC9"/>
</dbReference>
<dbReference type="Pfam" id="PF03874">
    <property type="entry name" value="RNA_pol_Rpb4"/>
    <property type="match status" value="1"/>
</dbReference>
<dbReference type="GO" id="GO:0006384">
    <property type="term" value="P:transcription initiation at RNA polymerase III promoter"/>
    <property type="evidence" value="ECO:0007669"/>
    <property type="project" value="InterPro"/>
</dbReference>
<keyword evidence="4" id="KW-0240">DNA-directed RNA polymerase</keyword>
<protein>
    <recommendedName>
        <fullName evidence="3">DNA-directed RNA polymerase III subunit RPC9</fullName>
    </recommendedName>
</protein>
<reference evidence="8 9" key="1">
    <citation type="journal article" date="2010" name="Plant Cell">
        <title>The Chlorella variabilis NC64A genome reveals adaptation to photosymbiosis, coevolution with viruses, and cryptic sex.</title>
        <authorList>
            <person name="Blanc G."/>
            <person name="Duncan G."/>
            <person name="Agarkova I."/>
            <person name="Borodovsky M."/>
            <person name="Gurnon J."/>
            <person name="Kuo A."/>
            <person name="Lindquist E."/>
            <person name="Lucas S."/>
            <person name="Pangilinan J."/>
            <person name="Polle J."/>
            <person name="Salamov A."/>
            <person name="Terry A."/>
            <person name="Yamada T."/>
            <person name="Dunigan D.D."/>
            <person name="Grigoriev I.V."/>
            <person name="Claverie J.M."/>
            <person name="Van Etten J.L."/>
        </authorList>
    </citation>
    <scope>NUCLEOTIDE SEQUENCE [LARGE SCALE GENOMIC DNA]</scope>
    <source>
        <strain evidence="8 9">NC64A</strain>
    </source>
</reference>
<dbReference type="InterPro" id="IPR005574">
    <property type="entry name" value="Rpb4/RPC9"/>
</dbReference>
<accession>E1ZHL2</accession>
<evidence type="ECO:0000256" key="1">
    <source>
        <dbReference type="ARBA" id="ARBA00004123"/>
    </source>
</evidence>
<dbReference type="GeneID" id="17353953"/>
<dbReference type="EMBL" id="GL433847">
    <property type="protein sequence ID" value="EFN54483.1"/>
    <property type="molecule type" value="Genomic_DNA"/>
</dbReference>
<evidence type="ECO:0000256" key="3">
    <source>
        <dbReference type="ARBA" id="ARBA00016672"/>
    </source>
</evidence>
<evidence type="ECO:0000313" key="9">
    <source>
        <dbReference type="Proteomes" id="UP000008141"/>
    </source>
</evidence>
<keyword evidence="5" id="KW-0804">Transcription</keyword>
<comment type="subcellular location">
    <subcellularLocation>
        <location evidence="1">Nucleus</location>
    </subcellularLocation>
</comment>
<dbReference type="eggNOG" id="KOG4168">
    <property type="taxonomic scope" value="Eukaryota"/>
</dbReference>
<dbReference type="SMART" id="SM00657">
    <property type="entry name" value="RPOL4c"/>
    <property type="match status" value="1"/>
</dbReference>
<dbReference type="KEGG" id="cvr:CHLNCDRAFT_135151"/>
<dbReference type="SUPFAM" id="SSF47819">
    <property type="entry name" value="HRDC-like"/>
    <property type="match status" value="1"/>
</dbReference>
<dbReference type="STRING" id="554065.E1ZHL2"/>
<dbReference type="PANTHER" id="PTHR15561:SF0">
    <property type="entry name" value="DNA-DIRECTED RNA POLYMERASE III SUBUNIT RPC9"/>
    <property type="match status" value="1"/>
</dbReference>
<evidence type="ECO:0000256" key="2">
    <source>
        <dbReference type="ARBA" id="ARBA00006898"/>
    </source>
</evidence>
<dbReference type="GO" id="GO:0005666">
    <property type="term" value="C:RNA polymerase III complex"/>
    <property type="evidence" value="ECO:0007669"/>
    <property type="project" value="InterPro"/>
</dbReference>
<dbReference type="Gene3D" id="1.20.1250.40">
    <property type="match status" value="1"/>
</dbReference>
<dbReference type="Proteomes" id="UP000008141">
    <property type="component" value="Unassembled WGS sequence"/>
</dbReference>
<feature type="domain" description="RNA polymerase Rpb4/RPC9 core" evidence="7">
    <location>
        <begin position="195"/>
        <end position="312"/>
    </location>
</feature>
<evidence type="ECO:0000256" key="6">
    <source>
        <dbReference type="ARBA" id="ARBA00023242"/>
    </source>
</evidence>